<evidence type="ECO:0000256" key="1">
    <source>
        <dbReference type="ARBA" id="ARBA00001971"/>
    </source>
</evidence>
<keyword evidence="9" id="KW-0492">Microsome</keyword>
<keyword evidence="13" id="KW-0472">Membrane</keyword>
<dbReference type="PANTHER" id="PTHR24291">
    <property type="entry name" value="CYTOCHROME P450 FAMILY 4"/>
    <property type="match status" value="1"/>
</dbReference>
<dbReference type="Gene3D" id="1.10.630.10">
    <property type="entry name" value="Cytochrome P450"/>
    <property type="match status" value="2"/>
</dbReference>
<evidence type="ECO:0000313" key="16">
    <source>
        <dbReference type="EnsemblMetazoa" id="ACHR003517-PA"/>
    </source>
</evidence>
<evidence type="ECO:0000256" key="14">
    <source>
        <dbReference type="PIRSR" id="PIRSR602401-1"/>
    </source>
</evidence>
<dbReference type="PROSITE" id="PS00086">
    <property type="entry name" value="CYTOCHROME_P450"/>
    <property type="match status" value="1"/>
</dbReference>
<dbReference type="STRING" id="43041.A0A182JYD5"/>
<dbReference type="PRINTS" id="PR00385">
    <property type="entry name" value="P450"/>
</dbReference>
<dbReference type="InterPro" id="IPR017972">
    <property type="entry name" value="Cyt_P450_CS"/>
</dbReference>
<evidence type="ECO:0000256" key="12">
    <source>
        <dbReference type="ARBA" id="ARBA00023033"/>
    </source>
</evidence>
<evidence type="ECO:0000256" key="8">
    <source>
        <dbReference type="ARBA" id="ARBA00022824"/>
    </source>
</evidence>
<keyword evidence="11 14" id="KW-0408">Iron</keyword>
<evidence type="ECO:0000256" key="2">
    <source>
        <dbReference type="ARBA" id="ARBA00003690"/>
    </source>
</evidence>
<dbReference type="InterPro" id="IPR002401">
    <property type="entry name" value="Cyt_P450_E_grp-I"/>
</dbReference>
<evidence type="ECO:0000256" key="9">
    <source>
        <dbReference type="ARBA" id="ARBA00022848"/>
    </source>
</evidence>
<comment type="similarity">
    <text evidence="5 15">Belongs to the cytochrome P450 family.</text>
</comment>
<evidence type="ECO:0000256" key="10">
    <source>
        <dbReference type="ARBA" id="ARBA00023002"/>
    </source>
</evidence>
<comment type="cofactor">
    <cofactor evidence="1 14">
        <name>heme</name>
        <dbReference type="ChEBI" id="CHEBI:30413"/>
    </cofactor>
</comment>
<dbReference type="GO" id="GO:0004497">
    <property type="term" value="F:monooxygenase activity"/>
    <property type="evidence" value="ECO:0007669"/>
    <property type="project" value="UniProtKB-KW"/>
</dbReference>
<dbReference type="GO" id="GO:0005506">
    <property type="term" value="F:iron ion binding"/>
    <property type="evidence" value="ECO:0007669"/>
    <property type="project" value="InterPro"/>
</dbReference>
<dbReference type="EnsemblMetazoa" id="ACHR003517-RA">
    <property type="protein sequence ID" value="ACHR003517-PA"/>
    <property type="gene ID" value="ACHR003517"/>
</dbReference>
<dbReference type="VEuPathDB" id="VectorBase:ACHR003517"/>
<dbReference type="SUPFAM" id="SSF48264">
    <property type="entry name" value="Cytochrome P450"/>
    <property type="match status" value="1"/>
</dbReference>
<dbReference type="Proteomes" id="UP000075881">
    <property type="component" value="Unassembled WGS sequence"/>
</dbReference>
<dbReference type="Pfam" id="PF00067">
    <property type="entry name" value="p450"/>
    <property type="match status" value="2"/>
</dbReference>
<proteinExistence type="inferred from homology"/>
<evidence type="ECO:0000256" key="6">
    <source>
        <dbReference type="ARBA" id="ARBA00022617"/>
    </source>
</evidence>
<evidence type="ECO:0000256" key="11">
    <source>
        <dbReference type="ARBA" id="ARBA00023004"/>
    </source>
</evidence>
<dbReference type="GO" id="GO:0016705">
    <property type="term" value="F:oxidoreductase activity, acting on paired donors, with incorporation or reduction of molecular oxygen"/>
    <property type="evidence" value="ECO:0007669"/>
    <property type="project" value="InterPro"/>
</dbReference>
<name>A0A182JYD5_9DIPT</name>
<keyword evidence="17" id="KW-1185">Reference proteome</keyword>
<dbReference type="InterPro" id="IPR050196">
    <property type="entry name" value="Cytochrome_P450_Monoox"/>
</dbReference>
<dbReference type="PRINTS" id="PR00463">
    <property type="entry name" value="EP450I"/>
</dbReference>
<keyword evidence="8" id="KW-0256">Endoplasmic reticulum</keyword>
<keyword evidence="10 15" id="KW-0560">Oxidoreductase</keyword>
<evidence type="ECO:0000256" key="15">
    <source>
        <dbReference type="RuleBase" id="RU000461"/>
    </source>
</evidence>
<reference evidence="17" key="1">
    <citation type="submission" date="2013-03" db="EMBL/GenBank/DDBJ databases">
        <title>The Genome Sequence of Anopheles christyi ACHKN1017.</title>
        <authorList>
            <consortium name="The Broad Institute Genomics Platform"/>
            <person name="Neafsey D.E."/>
            <person name="Besansky N."/>
            <person name="Walker B."/>
            <person name="Young S.K."/>
            <person name="Zeng Q."/>
            <person name="Gargeya S."/>
            <person name="Fitzgerald M."/>
            <person name="Haas B."/>
            <person name="Abouelleil A."/>
            <person name="Allen A.W."/>
            <person name="Alvarado L."/>
            <person name="Arachchi H.M."/>
            <person name="Berlin A.M."/>
            <person name="Chapman S.B."/>
            <person name="Gainer-Dewar J."/>
            <person name="Goldberg J."/>
            <person name="Griggs A."/>
            <person name="Gujja S."/>
            <person name="Hansen M."/>
            <person name="Howarth C."/>
            <person name="Imamovic A."/>
            <person name="Ireland A."/>
            <person name="Larimer J."/>
            <person name="McCowan C."/>
            <person name="Murphy C."/>
            <person name="Pearson M."/>
            <person name="Poon T.W."/>
            <person name="Priest M."/>
            <person name="Roberts A."/>
            <person name="Saif S."/>
            <person name="Shea T."/>
            <person name="Sisk P."/>
            <person name="Sykes S."/>
            <person name="Wortman J."/>
            <person name="Nusbaum C."/>
            <person name="Birren B."/>
        </authorList>
    </citation>
    <scope>NUCLEOTIDE SEQUENCE [LARGE SCALE GENOMIC DNA]</scope>
    <source>
        <strain evidence="17">ACHKN1017</strain>
    </source>
</reference>
<evidence type="ECO:0000256" key="4">
    <source>
        <dbReference type="ARBA" id="ARBA00004406"/>
    </source>
</evidence>
<comment type="function">
    <text evidence="2">May be involved in the metabolism of insect hormones and in the breakdown of synthetic insecticides.</text>
</comment>
<evidence type="ECO:0000256" key="3">
    <source>
        <dbReference type="ARBA" id="ARBA00004174"/>
    </source>
</evidence>
<evidence type="ECO:0000313" key="17">
    <source>
        <dbReference type="Proteomes" id="UP000075881"/>
    </source>
</evidence>
<evidence type="ECO:0000256" key="5">
    <source>
        <dbReference type="ARBA" id="ARBA00010617"/>
    </source>
</evidence>
<comment type="subcellular location">
    <subcellularLocation>
        <location evidence="4">Endoplasmic reticulum membrane</location>
        <topology evidence="4">Peripheral membrane protein</topology>
    </subcellularLocation>
    <subcellularLocation>
        <location evidence="3">Microsome membrane</location>
        <topology evidence="3">Peripheral membrane protein</topology>
    </subcellularLocation>
</comment>
<dbReference type="InterPro" id="IPR001128">
    <property type="entry name" value="Cyt_P450"/>
</dbReference>
<reference evidence="16" key="2">
    <citation type="submission" date="2020-05" db="UniProtKB">
        <authorList>
            <consortium name="EnsemblMetazoa"/>
        </authorList>
    </citation>
    <scope>IDENTIFICATION</scope>
    <source>
        <strain evidence="16">ACHKN1017</strain>
    </source>
</reference>
<keyword evidence="7 14" id="KW-0479">Metal-binding</keyword>
<dbReference type="AlphaFoldDB" id="A0A182JYD5"/>
<feature type="binding site" description="axial binding residue" evidence="14">
    <location>
        <position position="375"/>
    </location>
    <ligand>
        <name>heme</name>
        <dbReference type="ChEBI" id="CHEBI:30413"/>
    </ligand>
    <ligandPart>
        <name>Fe</name>
        <dbReference type="ChEBI" id="CHEBI:18248"/>
    </ligandPart>
</feature>
<evidence type="ECO:0000256" key="13">
    <source>
        <dbReference type="ARBA" id="ARBA00023136"/>
    </source>
</evidence>
<dbReference type="GO" id="GO:0020037">
    <property type="term" value="F:heme binding"/>
    <property type="evidence" value="ECO:0007669"/>
    <property type="project" value="InterPro"/>
</dbReference>
<evidence type="ECO:0008006" key="18">
    <source>
        <dbReference type="Google" id="ProtNLM"/>
    </source>
</evidence>
<evidence type="ECO:0000256" key="7">
    <source>
        <dbReference type="ARBA" id="ARBA00022723"/>
    </source>
</evidence>
<keyword evidence="12 15" id="KW-0503">Monooxygenase</keyword>
<accession>A0A182JYD5</accession>
<keyword evidence="6 14" id="KW-0349">Heme</keyword>
<organism evidence="16 17">
    <name type="scientific">Anopheles christyi</name>
    <dbReference type="NCBI Taxonomy" id="43041"/>
    <lineage>
        <taxon>Eukaryota</taxon>
        <taxon>Metazoa</taxon>
        <taxon>Ecdysozoa</taxon>
        <taxon>Arthropoda</taxon>
        <taxon>Hexapoda</taxon>
        <taxon>Insecta</taxon>
        <taxon>Pterygota</taxon>
        <taxon>Neoptera</taxon>
        <taxon>Endopterygota</taxon>
        <taxon>Diptera</taxon>
        <taxon>Nematocera</taxon>
        <taxon>Culicoidea</taxon>
        <taxon>Culicidae</taxon>
        <taxon>Anophelinae</taxon>
        <taxon>Anopheles</taxon>
    </lineage>
</organism>
<sequence length="429" mass="49419">MFHTFVQCVLFCVTVYFCRWWQTGRVWKLLSRLPGPRCFPLIGALYIIPGRDTSRYLSTLIGLTGAYGSPYCIWLGPVPVVIVSSAEHARTILTSPATVDKASFYRFTPLQGIFSLPAHKWRAHRKMIQPSFKQSILRSFIPLFEQKAANMILFEIVTIRAVNIFLHPQWLYRWTSVYRKETKALEEFCQPSKTILARKTTSEPSSTESTNRFSLIEHLQSSALGSEAIEQELNTIIFAGNETSAMTVANTILLLAMHPHVQEKMLSEIRVHCGAEVENIEYETLKRLTYMEMVLKESLRLLPIAAVIGRRTTAELDLGQYRLPADIDVVIDIFDIHRNREYWGTDADRFRPERFEGLQYDPYALLPFSAGSRNCIGLRYAWISMKIMLLKVVGRYRIETDLKLEELAMKIALTMKISNGHMVRLRRRQ</sequence>
<dbReference type="InterPro" id="IPR036396">
    <property type="entry name" value="Cyt_P450_sf"/>
</dbReference>
<protein>
    <recommendedName>
        <fullName evidence="18">Cytochrome P450</fullName>
    </recommendedName>
</protein>
<dbReference type="PANTHER" id="PTHR24291:SF189">
    <property type="entry name" value="CYTOCHROME P450 4C3-RELATED"/>
    <property type="match status" value="1"/>
</dbReference>